<dbReference type="Gene3D" id="3.40.50.11500">
    <property type="match status" value="1"/>
</dbReference>
<dbReference type="eggNOG" id="KOG2127">
    <property type="taxonomic scope" value="Eukaryota"/>
</dbReference>
<dbReference type="STRING" id="431595.K3W7L9"/>
<feature type="domain" description="UDENN" evidence="2">
    <location>
        <begin position="1027"/>
        <end position="1483"/>
    </location>
</feature>
<dbReference type="OMA" id="CWLAEAD"/>
<dbReference type="Pfam" id="PF02141">
    <property type="entry name" value="DENN"/>
    <property type="match status" value="1"/>
</dbReference>
<reference evidence="4" key="2">
    <citation type="submission" date="2010-04" db="EMBL/GenBank/DDBJ databases">
        <authorList>
            <person name="Buell R."/>
            <person name="Hamilton J."/>
            <person name="Hostetler J."/>
        </authorList>
    </citation>
    <scope>NUCLEOTIDE SEQUENCE [LARGE SCALE GENOMIC DNA]</scope>
    <source>
        <strain evidence="4">DAOM:BR144</strain>
    </source>
</reference>
<dbReference type="InterPro" id="IPR001194">
    <property type="entry name" value="cDENN_dom"/>
</dbReference>
<feature type="compositionally biased region" description="Basic and acidic residues" evidence="1">
    <location>
        <begin position="869"/>
        <end position="878"/>
    </location>
</feature>
<feature type="region of interest" description="Disordered" evidence="1">
    <location>
        <begin position="1503"/>
        <end position="1533"/>
    </location>
</feature>
<name>K3W7L9_GLOUD</name>
<dbReference type="PROSITE" id="PS50211">
    <property type="entry name" value="DENN"/>
    <property type="match status" value="1"/>
</dbReference>
<dbReference type="InterPro" id="IPR005112">
    <property type="entry name" value="dDENN_dom"/>
</dbReference>
<accession>K3W7L9</accession>
<feature type="region of interest" description="Disordered" evidence="1">
    <location>
        <begin position="855"/>
        <end position="878"/>
    </location>
</feature>
<dbReference type="InterPro" id="IPR043153">
    <property type="entry name" value="DENN_C"/>
</dbReference>
<reference evidence="4" key="1">
    <citation type="journal article" date="2010" name="Genome Biol.">
        <title>Genome sequence of the necrotrophic plant pathogen Pythium ultimum reveals original pathogenicity mechanisms and effector repertoire.</title>
        <authorList>
            <person name="Levesque C.A."/>
            <person name="Brouwer H."/>
            <person name="Cano L."/>
            <person name="Hamilton J.P."/>
            <person name="Holt C."/>
            <person name="Huitema E."/>
            <person name="Raffaele S."/>
            <person name="Robideau G.P."/>
            <person name="Thines M."/>
            <person name="Win J."/>
            <person name="Zerillo M.M."/>
            <person name="Beakes G.W."/>
            <person name="Boore J.L."/>
            <person name="Busam D."/>
            <person name="Dumas B."/>
            <person name="Ferriera S."/>
            <person name="Fuerstenberg S.I."/>
            <person name="Gachon C.M."/>
            <person name="Gaulin E."/>
            <person name="Govers F."/>
            <person name="Grenville-Briggs L."/>
            <person name="Horner N."/>
            <person name="Hostetler J."/>
            <person name="Jiang R.H."/>
            <person name="Johnson J."/>
            <person name="Krajaejun T."/>
            <person name="Lin H."/>
            <person name="Meijer H.J."/>
            <person name="Moore B."/>
            <person name="Morris P."/>
            <person name="Phuntmart V."/>
            <person name="Puiu D."/>
            <person name="Shetty J."/>
            <person name="Stajich J.E."/>
            <person name="Tripathy S."/>
            <person name="Wawra S."/>
            <person name="van West P."/>
            <person name="Whitty B.R."/>
            <person name="Coutinho P.M."/>
            <person name="Henrissat B."/>
            <person name="Martin F."/>
            <person name="Thomas P.D."/>
            <person name="Tyler B.M."/>
            <person name="De Vries R.P."/>
            <person name="Kamoun S."/>
            <person name="Yandell M."/>
            <person name="Tisserat N."/>
            <person name="Buell C.R."/>
        </authorList>
    </citation>
    <scope>NUCLEOTIDE SEQUENCE</scope>
    <source>
        <strain evidence="4">DAOM:BR144</strain>
    </source>
</reference>
<feature type="compositionally biased region" description="Polar residues" evidence="1">
    <location>
        <begin position="731"/>
        <end position="743"/>
    </location>
</feature>
<dbReference type="SMART" id="SM00801">
    <property type="entry name" value="dDENN"/>
    <property type="match status" value="1"/>
</dbReference>
<dbReference type="GO" id="GO:0031410">
    <property type="term" value="C:cytoplasmic vesicle"/>
    <property type="evidence" value="ECO:0007669"/>
    <property type="project" value="TreeGrafter"/>
</dbReference>
<dbReference type="InParanoid" id="K3W7L9"/>
<dbReference type="SMART" id="SM00799">
    <property type="entry name" value="DENN"/>
    <property type="match status" value="1"/>
</dbReference>
<proteinExistence type="predicted"/>
<feature type="compositionally biased region" description="Low complexity" evidence="1">
    <location>
        <begin position="260"/>
        <end position="275"/>
    </location>
</feature>
<dbReference type="EnsemblProtists" id="PYU1_T000960">
    <property type="protein sequence ID" value="PYU1_T000960"/>
    <property type="gene ID" value="PYU1_G000960"/>
</dbReference>
<dbReference type="EMBL" id="GL376620">
    <property type="status" value="NOT_ANNOTATED_CDS"/>
    <property type="molecule type" value="Genomic_DNA"/>
</dbReference>
<evidence type="ECO:0000256" key="1">
    <source>
        <dbReference type="SAM" id="MobiDB-lite"/>
    </source>
</evidence>
<feature type="region of interest" description="Disordered" evidence="1">
    <location>
        <begin position="730"/>
        <end position="753"/>
    </location>
</feature>
<dbReference type="InterPro" id="IPR037516">
    <property type="entry name" value="Tripartite_DENN"/>
</dbReference>
<keyword evidence="4" id="KW-1185">Reference proteome</keyword>
<feature type="region of interest" description="Disordered" evidence="1">
    <location>
        <begin position="260"/>
        <end position="302"/>
    </location>
</feature>
<reference evidence="3" key="3">
    <citation type="submission" date="2015-02" db="UniProtKB">
        <authorList>
            <consortium name="EnsemblProtists"/>
        </authorList>
    </citation>
    <scope>IDENTIFICATION</scope>
    <source>
        <strain evidence="3">DAOM BR144</strain>
    </source>
</reference>
<evidence type="ECO:0000313" key="3">
    <source>
        <dbReference type="EnsemblProtists" id="PYU1_T000960"/>
    </source>
</evidence>
<feature type="compositionally biased region" description="Low complexity" evidence="1">
    <location>
        <begin position="855"/>
        <end position="864"/>
    </location>
</feature>
<dbReference type="Gene3D" id="3.30.450.200">
    <property type="match status" value="1"/>
</dbReference>
<dbReference type="PANTHER" id="PTHR12296">
    <property type="entry name" value="DENN DOMAIN-CONTAINING PROTEIN 4"/>
    <property type="match status" value="1"/>
</dbReference>
<dbReference type="VEuPathDB" id="FungiDB:PYU1_G000960"/>
<organism evidence="3 4">
    <name type="scientific">Globisporangium ultimum (strain ATCC 200006 / CBS 805.95 / DAOM BR144)</name>
    <name type="common">Pythium ultimum</name>
    <dbReference type="NCBI Taxonomy" id="431595"/>
    <lineage>
        <taxon>Eukaryota</taxon>
        <taxon>Sar</taxon>
        <taxon>Stramenopiles</taxon>
        <taxon>Oomycota</taxon>
        <taxon>Peronosporomycetes</taxon>
        <taxon>Pythiales</taxon>
        <taxon>Pythiaceae</taxon>
        <taxon>Globisporangium</taxon>
    </lineage>
</organism>
<dbReference type="GO" id="GO:0032483">
    <property type="term" value="P:regulation of Rab protein signal transduction"/>
    <property type="evidence" value="ECO:0007669"/>
    <property type="project" value="TreeGrafter"/>
</dbReference>
<evidence type="ECO:0000313" key="4">
    <source>
        <dbReference type="Proteomes" id="UP000019132"/>
    </source>
</evidence>
<dbReference type="InterPro" id="IPR051696">
    <property type="entry name" value="DENN_Domain_GEFs"/>
</dbReference>
<evidence type="ECO:0000259" key="2">
    <source>
        <dbReference type="PROSITE" id="PS50211"/>
    </source>
</evidence>
<dbReference type="HOGENOM" id="CLU_246940_0_0_1"/>
<protein>
    <recommendedName>
        <fullName evidence="2">UDENN domain-containing protein</fullName>
    </recommendedName>
</protein>
<sequence>MPPLNATASSFSTTVSVHIPTPLLANEDWNRSQSNPFWVQDQLFELFLFRALQNVSSKVLWITCYQFKNLLQKATIDSSFQKKKVQKLEFDTRVVLAFKSSAPNSSGAGANFDEFLDALVNVAGFMFPKLSSLELAFEKLMTQYVIPTHQREFEYTGVATNLSWTQVDEMLAKNKVKLIIHRFAKTIGDLAASYSSTIGGPQHYRGLQFHEFSKFVLDIKPKAMPLTTNDLCRVFLYCCRMEVSAQYSESTTLVSLHFSSNNSSKSTSTFTGGFESSKKKNNSRATMNVTTGGIGGPVRQENDTITDSGGALEITCGKMMGVFGYLALIAVPQLVKTDSHLRKPESSTLRFNSRMAMQSIKALLHHSANHLSGKGFQNSHKHAAFGLARVQFLHEFHKLHQEDAMEDYLSSLTEEFRELACQNRPSQVQIQTQPETLHEAEDNVTAQEKTDADESFDLHLNWNGEDDEGEESGVDGVYNERSRASSLDPHTLSVLQQQELEQLTSVLNEGDDTYSFLVSELQRHALNKRIVDVTNTIPQMLDIWVAAGQKYSQVLAYVEHLPPIKAAFLERFGCSLFVFALQLLNSTSTVYRYEELYGLTNARVYGIKSNLWDDPNAAFTMDLAMETLSLASEKLMQACLVFASQIESSSLNHESGGDSGQQLNSVKSANINLDLYERYLECLFHQANCLCAYGDILAHNTVCTNDYELGCALEEELETFHGDQERLSMVDNRSGNSRSSELYDSTATLSKSSSPSRFYREANRMLRFVALHADGSSHRLPLHRVHRELAMTQFKLATHLPRGCVAEKKMLEEALVNVAICQKVQAPHKTDIESLVQKKEYISAILVLRHKFFQPEGPSQSSQPSPDPARSEQNHRAQHSEESIAPFYRFVLAAAVKDFDSRSAGILSQHDLTLLNKACGRGSVSDAVMSWLLSNFDHKNNGLTEKGLLEYFCWIAEADPLVFCEVLDIFTAKYTETHHASITSSRPHISKEPKAKSLRSMLFVERRRVPSSSSARQTFFNKNGIAECVVVLSGKMTTETCGDLRNTKSPSDVRLEPEVVDVLPSNASIPDELSKFCFPDDVFLYDKPFPPKTFDIVLTEKDPMDVLALISNVQNGRTASLPSWISLKDIQQRKTQWKCFVPKCICVLSSHPLFQTFREFLAQLYRLSITTSSVQIPIESFVFNLVEQIPLPPTSLTQTSFTLADRKCLVTGCAPTQPPFYPTEVDFTILFQCLSPENILKVYGYLLTEKKLVVCSANCSILTPVAETLRALLHPFECQLVYIPVLPLSLLDFVSAPVPFFMGVRSDKRVDNLPSEGVIVVDLDKNEVSLPSNELMPSLPDVKAKKLLQALRKVSAWASNQKSRDQFGRVDTTFSSIDLQSVGQLDPLDHEIAQLGRRHDDLIEKWGELQSLFTAFAARLMKDFRKYCSKTTQPKEPNEAVAFDKRSFLTMHPSAREFCTHLFQTQLFQRFIEKNASSSESGNGAEQEPSWLSVRSMSVMWKSSESVDESTKTPPRQLIQAPMPFPSSDTAARSSSTTVTAHKRASQSTLEMFPVFNSLVYDEFLARNNATLGRLGTTHPPTTSPIAIQTRADEDSRTPVLPPTLQPSLSFHTGHSAASTLVTAARMRLEGSTWEDKT</sequence>
<dbReference type="Proteomes" id="UP000019132">
    <property type="component" value="Unassembled WGS sequence"/>
</dbReference>
<dbReference type="PANTHER" id="PTHR12296:SF21">
    <property type="entry name" value="DENN DOMAIN-CONTAINING PROTEIN 3"/>
    <property type="match status" value="1"/>
</dbReference>